<accession>F4QAY5</accession>
<evidence type="ECO:0000256" key="1">
    <source>
        <dbReference type="SAM" id="Coils"/>
    </source>
</evidence>
<feature type="region of interest" description="Disordered" evidence="2">
    <location>
        <begin position="479"/>
        <end position="514"/>
    </location>
</feature>
<protein>
    <submittedName>
        <fullName evidence="3">Uncharacterized protein</fullName>
    </submittedName>
</protein>
<dbReference type="STRING" id="1054147.F4QAY5"/>
<evidence type="ECO:0000313" key="3">
    <source>
        <dbReference type="EMBL" id="EGG15044.1"/>
    </source>
</evidence>
<dbReference type="EMBL" id="GL883026">
    <property type="protein sequence ID" value="EGG15044.1"/>
    <property type="molecule type" value="Genomic_DNA"/>
</dbReference>
<dbReference type="KEGG" id="dfa:DFA_09867"/>
<dbReference type="AlphaFoldDB" id="F4QAY5"/>
<feature type="compositionally biased region" description="Low complexity" evidence="2">
    <location>
        <begin position="494"/>
        <end position="504"/>
    </location>
</feature>
<reference evidence="4" key="1">
    <citation type="journal article" date="2011" name="Genome Res.">
        <title>Phylogeny-wide analysis of social amoeba genomes highlights ancient origins for complex intercellular communication.</title>
        <authorList>
            <person name="Heidel A.J."/>
            <person name="Lawal H.M."/>
            <person name="Felder M."/>
            <person name="Schilde C."/>
            <person name="Helps N.R."/>
            <person name="Tunggal B."/>
            <person name="Rivero F."/>
            <person name="John U."/>
            <person name="Schleicher M."/>
            <person name="Eichinger L."/>
            <person name="Platzer M."/>
            <person name="Noegel A.A."/>
            <person name="Schaap P."/>
            <person name="Gloeckner G."/>
        </authorList>
    </citation>
    <scope>NUCLEOTIDE SEQUENCE [LARGE SCALE GENOMIC DNA]</scope>
    <source>
        <strain evidence="4">SH3</strain>
    </source>
</reference>
<dbReference type="RefSeq" id="XP_004351764.1">
    <property type="nucleotide sequence ID" value="XM_004351712.1"/>
</dbReference>
<dbReference type="PANTHER" id="PTHR37508:SF1">
    <property type="entry name" value="TRANSMEMBRANE PROTEIN"/>
    <property type="match status" value="1"/>
</dbReference>
<name>F4QAY5_CACFS</name>
<evidence type="ECO:0000313" key="4">
    <source>
        <dbReference type="Proteomes" id="UP000007797"/>
    </source>
</evidence>
<keyword evidence="4" id="KW-1185">Reference proteome</keyword>
<evidence type="ECO:0000256" key="2">
    <source>
        <dbReference type="SAM" id="MobiDB-lite"/>
    </source>
</evidence>
<organism evidence="3 4">
    <name type="scientific">Cavenderia fasciculata</name>
    <name type="common">Slime mold</name>
    <name type="synonym">Dictyostelium fasciculatum</name>
    <dbReference type="NCBI Taxonomy" id="261658"/>
    <lineage>
        <taxon>Eukaryota</taxon>
        <taxon>Amoebozoa</taxon>
        <taxon>Evosea</taxon>
        <taxon>Eumycetozoa</taxon>
        <taxon>Dictyostelia</taxon>
        <taxon>Acytosteliales</taxon>
        <taxon>Cavenderiaceae</taxon>
        <taxon>Cavenderia</taxon>
    </lineage>
</organism>
<dbReference type="PANTHER" id="PTHR37508">
    <property type="entry name" value="TRANSMEMBRANE PROTEIN"/>
    <property type="match status" value="1"/>
</dbReference>
<proteinExistence type="predicted"/>
<dbReference type="OMA" id="TCFEEVR"/>
<keyword evidence="1" id="KW-0175">Coiled coil</keyword>
<feature type="compositionally biased region" description="Polar residues" evidence="2">
    <location>
        <begin position="505"/>
        <end position="514"/>
    </location>
</feature>
<dbReference type="Proteomes" id="UP000007797">
    <property type="component" value="Unassembled WGS sequence"/>
</dbReference>
<feature type="coiled-coil region" evidence="1">
    <location>
        <begin position="259"/>
        <end position="303"/>
    </location>
</feature>
<dbReference type="GeneID" id="14867208"/>
<sequence>MSILNKNNNNINNSNELDYLNIKSSSCITQVISSNQIIREFVSNQTNIAKHIHVGNIMEELDSLSELLQISYAGSIGFKTNIFVGRILFDYQKMVHSSVQTMDSFVRASISSVNFHKMALVFAEKGSINTSLKYISNIGGIAEKMKVKALEMSEKSVELNKKAQEAFVQATTDQHLSIEEKKKLTDSTKQLSATIAGLQVTPRKIEKVLMEYQQEMDKIFVLNMASCFTKASTSVSTFGKFLSLVSLITEQNSKIDEAIAKIISQLEEMKSCLEKEQNELQGLKDKENKDEKETERMDFLESKLNVDKAKILENEKELEEMKHHSKFAHDKEMQYIILKEQYNAKNIEVKSTLAKKQQEILHLTTSKKDLKASLACLELVVGILGKIGTIFLHLSEFWKNIESQSQNQIQDVEIATIMASDENGLHLFINKIKEASIDWFCFANLNNQALVRVQATELQIDKVMSNLPKKANGKQLIQDFVDKQSPPQPPPPTTTTAFLTMSPTSLGSETQPPQ</sequence>
<gene>
    <name evidence="3" type="ORF">DFA_09867</name>
</gene>